<dbReference type="PROSITE" id="PS51140">
    <property type="entry name" value="CUE"/>
    <property type="match status" value="1"/>
</dbReference>
<evidence type="ECO:0000256" key="3">
    <source>
        <dbReference type="ARBA" id="ARBA00004574"/>
    </source>
</evidence>
<dbReference type="InterPro" id="IPR041803">
    <property type="entry name" value="DEF1_CUE"/>
</dbReference>
<dbReference type="InterPro" id="IPR009060">
    <property type="entry name" value="UBA-like_sf"/>
</dbReference>
<dbReference type="Proteomes" id="UP000616885">
    <property type="component" value="Unassembled WGS sequence"/>
</dbReference>
<keyword evidence="7" id="KW-0963">Cytoplasm</keyword>
<gene>
    <name evidence="18" type="ORF">IM811_013671</name>
</gene>
<reference evidence="18" key="1">
    <citation type="submission" date="2020-10" db="EMBL/GenBank/DDBJ databases">
        <title>High-Quality Genome Resource of Clonostachys rosea strain S41 by Oxford Nanopore Long-Read Sequencing.</title>
        <authorList>
            <person name="Wang H."/>
        </authorList>
    </citation>
    <scope>NUCLEOTIDE SEQUENCE</scope>
    <source>
        <strain evidence="18">S41</strain>
    </source>
</reference>
<keyword evidence="15" id="KW-0539">Nucleus</keyword>
<evidence type="ECO:0000259" key="17">
    <source>
        <dbReference type="PROSITE" id="PS51140"/>
    </source>
</evidence>
<feature type="compositionally biased region" description="Pro residues" evidence="16">
    <location>
        <begin position="243"/>
        <end position="259"/>
    </location>
</feature>
<dbReference type="GO" id="GO:0003677">
    <property type="term" value="F:DNA binding"/>
    <property type="evidence" value="ECO:0007669"/>
    <property type="project" value="UniProtKB-KW"/>
</dbReference>
<keyword evidence="14" id="KW-0234">DNA repair</keyword>
<feature type="domain" description="CUE" evidence="17">
    <location>
        <begin position="61"/>
        <end position="104"/>
    </location>
</feature>
<accession>A0A8H7NA38</accession>
<organism evidence="18 19">
    <name type="scientific">Bionectria ochroleuca</name>
    <name type="common">Gliocladium roseum</name>
    <dbReference type="NCBI Taxonomy" id="29856"/>
    <lineage>
        <taxon>Eukaryota</taxon>
        <taxon>Fungi</taxon>
        <taxon>Dikarya</taxon>
        <taxon>Ascomycota</taxon>
        <taxon>Pezizomycotina</taxon>
        <taxon>Sordariomycetes</taxon>
        <taxon>Hypocreomycetidae</taxon>
        <taxon>Hypocreales</taxon>
        <taxon>Bionectriaceae</taxon>
        <taxon>Clonostachys</taxon>
    </lineage>
</organism>
<dbReference type="GO" id="GO:0005737">
    <property type="term" value="C:cytoplasm"/>
    <property type="evidence" value="ECO:0007669"/>
    <property type="project" value="UniProtKB-SubCell"/>
</dbReference>
<dbReference type="EMBL" id="JADCTT010000005">
    <property type="protein sequence ID" value="KAF9751877.1"/>
    <property type="molecule type" value="Genomic_DNA"/>
</dbReference>
<dbReference type="InterPro" id="IPR051833">
    <property type="entry name" value="TC-DDR_regulator"/>
</dbReference>
<keyword evidence="10" id="KW-0833">Ubl conjugation pathway</keyword>
<dbReference type="PANTHER" id="PTHR16308">
    <property type="entry name" value="UBIQUITIN ASSOCIATED PROTEIN 2-LIKE/LINGERER"/>
    <property type="match status" value="1"/>
</dbReference>
<evidence type="ECO:0000256" key="6">
    <source>
        <dbReference type="ARBA" id="ARBA00022454"/>
    </source>
</evidence>
<evidence type="ECO:0000256" key="8">
    <source>
        <dbReference type="ARBA" id="ARBA00022553"/>
    </source>
</evidence>
<dbReference type="GO" id="GO:0005634">
    <property type="term" value="C:nucleus"/>
    <property type="evidence" value="ECO:0007669"/>
    <property type="project" value="UniProtKB-SubCell"/>
</dbReference>
<protein>
    <recommendedName>
        <fullName evidence="5">RNA polymerase II degradation factor 1</fullName>
    </recommendedName>
</protein>
<evidence type="ECO:0000256" key="2">
    <source>
        <dbReference type="ARBA" id="ARBA00004496"/>
    </source>
</evidence>
<evidence type="ECO:0000256" key="9">
    <source>
        <dbReference type="ARBA" id="ARBA00022763"/>
    </source>
</evidence>
<evidence type="ECO:0000256" key="10">
    <source>
        <dbReference type="ARBA" id="ARBA00022786"/>
    </source>
</evidence>
<evidence type="ECO:0000256" key="7">
    <source>
        <dbReference type="ARBA" id="ARBA00022490"/>
    </source>
</evidence>
<evidence type="ECO:0000256" key="15">
    <source>
        <dbReference type="ARBA" id="ARBA00023242"/>
    </source>
</evidence>
<dbReference type="PANTHER" id="PTHR16308:SF13">
    <property type="entry name" value="PROTEIN LINGERER"/>
    <property type="match status" value="1"/>
</dbReference>
<evidence type="ECO:0000256" key="4">
    <source>
        <dbReference type="ARBA" id="ARBA00005491"/>
    </source>
</evidence>
<keyword evidence="12" id="KW-0779">Telomere</keyword>
<evidence type="ECO:0000256" key="11">
    <source>
        <dbReference type="ARBA" id="ARBA00022843"/>
    </source>
</evidence>
<comment type="subcellular location">
    <subcellularLocation>
        <location evidence="3">Chromosome</location>
        <location evidence="3">Telomere</location>
    </subcellularLocation>
    <subcellularLocation>
        <location evidence="2">Cytoplasm</location>
    </subcellularLocation>
    <subcellularLocation>
        <location evidence="1">Nucleus</location>
    </subcellularLocation>
</comment>
<evidence type="ECO:0000256" key="14">
    <source>
        <dbReference type="ARBA" id="ARBA00023204"/>
    </source>
</evidence>
<feature type="region of interest" description="Disordered" evidence="16">
    <location>
        <begin position="1"/>
        <end position="53"/>
    </location>
</feature>
<feature type="compositionally biased region" description="Basic and acidic residues" evidence="16">
    <location>
        <begin position="32"/>
        <end position="41"/>
    </location>
</feature>
<dbReference type="CDD" id="cd14368">
    <property type="entry name" value="CUE_DEF1_like"/>
    <property type="match status" value="1"/>
</dbReference>
<evidence type="ECO:0000256" key="1">
    <source>
        <dbReference type="ARBA" id="ARBA00004123"/>
    </source>
</evidence>
<evidence type="ECO:0000313" key="18">
    <source>
        <dbReference type="EMBL" id="KAF9751877.1"/>
    </source>
</evidence>
<feature type="compositionally biased region" description="Low complexity" evidence="16">
    <location>
        <begin position="1"/>
        <end position="13"/>
    </location>
</feature>
<dbReference type="Pfam" id="PF02845">
    <property type="entry name" value="CUE"/>
    <property type="match status" value="1"/>
</dbReference>
<keyword evidence="11" id="KW-0832">Ubl conjugation</keyword>
<evidence type="ECO:0000313" key="19">
    <source>
        <dbReference type="Proteomes" id="UP000616885"/>
    </source>
</evidence>
<keyword evidence="9" id="KW-0227">DNA damage</keyword>
<feature type="compositionally biased region" description="Gly residues" evidence="16">
    <location>
        <begin position="14"/>
        <end position="27"/>
    </location>
</feature>
<dbReference type="GO" id="GO:0006281">
    <property type="term" value="P:DNA repair"/>
    <property type="evidence" value="ECO:0007669"/>
    <property type="project" value="UniProtKB-KW"/>
</dbReference>
<evidence type="ECO:0000256" key="12">
    <source>
        <dbReference type="ARBA" id="ARBA00022895"/>
    </source>
</evidence>
<comment type="caution">
    <text evidence="18">The sequence shown here is derived from an EMBL/GenBank/DDBJ whole genome shotgun (WGS) entry which is preliminary data.</text>
</comment>
<dbReference type="SUPFAM" id="SSF46934">
    <property type="entry name" value="UBA-like"/>
    <property type="match status" value="1"/>
</dbReference>
<feature type="compositionally biased region" description="Polar residues" evidence="16">
    <location>
        <begin position="126"/>
        <end position="135"/>
    </location>
</feature>
<proteinExistence type="inferred from homology"/>
<keyword evidence="13" id="KW-0238">DNA-binding</keyword>
<evidence type="ECO:0000256" key="16">
    <source>
        <dbReference type="SAM" id="MobiDB-lite"/>
    </source>
</evidence>
<keyword evidence="8" id="KW-0597">Phosphoprotein</keyword>
<dbReference type="InterPro" id="IPR003892">
    <property type="entry name" value="CUE"/>
</dbReference>
<dbReference type="GO" id="GO:0043130">
    <property type="term" value="F:ubiquitin binding"/>
    <property type="evidence" value="ECO:0007669"/>
    <property type="project" value="InterPro"/>
</dbReference>
<feature type="region of interest" description="Disordered" evidence="16">
    <location>
        <begin position="89"/>
        <end position="278"/>
    </location>
</feature>
<evidence type="ECO:0000256" key="13">
    <source>
        <dbReference type="ARBA" id="ARBA00023125"/>
    </source>
</evidence>
<name>A0A8H7NA38_BIOOC</name>
<feature type="compositionally biased region" description="Polar residues" evidence="16">
    <location>
        <begin position="180"/>
        <end position="190"/>
    </location>
</feature>
<comment type="similarity">
    <text evidence="4">Belongs to the DEF1 family.</text>
</comment>
<evidence type="ECO:0000256" key="5">
    <source>
        <dbReference type="ARBA" id="ARBA00020536"/>
    </source>
</evidence>
<sequence length="400" mass="42609">MSEVASRPSASRGRGSGRGGRGGFAGRGGRRTNGDKADAHATQDLASAFDDEGDIGELRRQYGDKTSVIREMFPDWSEVDVLFALQETNGDQNEAVTRIAEGNISQWGEVSKPKKPVRSKVKDTPGASTESTVAPRSSRGGRNATEGGRGRGRATERGGRGGRGRSSQPTANGPRHTKEGQQLSVPTEESTAFPKDEATTDAAEDKSEPLLEKPAASAPETTKPAAPQAKTWASMLRQSTAPKPAPIPKEIPAPAPPAELPAEPEPTVEPAVPAPEPEPVAAEEESTPVVETISAATAAIPPLPLLNPKSPSLPPMTNSQRRILNRILLAPMLHHSQLLSSNTRFNDRQAVTQPLQSRRLQRGLSAHLLTSDVFSIRRKLSVYLETVKSTVLPSSLVHST</sequence>
<keyword evidence="6" id="KW-0158">Chromosome</keyword>
<dbReference type="AlphaFoldDB" id="A0A8H7NA38"/>
<feature type="compositionally biased region" description="Basic and acidic residues" evidence="16">
    <location>
        <begin position="194"/>
        <end position="211"/>
    </location>
</feature>
<dbReference type="GO" id="GO:0000781">
    <property type="term" value="C:chromosome, telomeric region"/>
    <property type="evidence" value="ECO:0007669"/>
    <property type="project" value="UniProtKB-SubCell"/>
</dbReference>